<dbReference type="PANTHER" id="PTHR37422">
    <property type="entry name" value="TEICHURONIC ACID BIOSYNTHESIS PROTEIN TUAE"/>
    <property type="match status" value="1"/>
</dbReference>
<feature type="transmembrane region" description="Helical" evidence="5">
    <location>
        <begin position="201"/>
        <end position="222"/>
    </location>
</feature>
<feature type="transmembrane region" description="Helical" evidence="5">
    <location>
        <begin position="177"/>
        <end position="194"/>
    </location>
</feature>
<proteinExistence type="predicted"/>
<keyword evidence="8" id="KW-1185">Reference proteome</keyword>
<evidence type="ECO:0000313" key="7">
    <source>
        <dbReference type="EMBL" id="QBD83248.1"/>
    </source>
</evidence>
<dbReference type="RefSeq" id="WP_129894314.1">
    <property type="nucleotide sequence ID" value="NZ_CP035758.1"/>
</dbReference>
<evidence type="ECO:0000256" key="1">
    <source>
        <dbReference type="ARBA" id="ARBA00004141"/>
    </source>
</evidence>
<protein>
    <recommendedName>
        <fullName evidence="6">O-antigen ligase-related domain-containing protein</fullName>
    </recommendedName>
</protein>
<feature type="transmembrane region" description="Helical" evidence="5">
    <location>
        <begin position="426"/>
        <end position="446"/>
    </location>
</feature>
<evidence type="ECO:0000256" key="4">
    <source>
        <dbReference type="ARBA" id="ARBA00023136"/>
    </source>
</evidence>
<keyword evidence="2 5" id="KW-0812">Transmembrane</keyword>
<dbReference type="PANTHER" id="PTHR37422:SF13">
    <property type="entry name" value="LIPOPOLYSACCHARIDE BIOSYNTHESIS PROTEIN PA4999-RELATED"/>
    <property type="match status" value="1"/>
</dbReference>
<feature type="transmembrane region" description="Helical" evidence="5">
    <location>
        <begin position="479"/>
        <end position="497"/>
    </location>
</feature>
<feature type="transmembrane region" description="Helical" evidence="5">
    <location>
        <begin position="52"/>
        <end position="69"/>
    </location>
</feature>
<gene>
    <name evidence="7" type="ORF">EPA93_47715</name>
</gene>
<keyword evidence="3 5" id="KW-1133">Transmembrane helix</keyword>
<comment type="subcellular location">
    <subcellularLocation>
        <location evidence="1">Membrane</location>
        <topology evidence="1">Multi-pass membrane protein</topology>
    </subcellularLocation>
</comment>
<name>A0A4P6K4J9_KTERU</name>
<feature type="domain" description="O-antigen ligase-related" evidence="6">
    <location>
        <begin position="274"/>
        <end position="431"/>
    </location>
</feature>
<dbReference type="EMBL" id="CP035758">
    <property type="protein sequence ID" value="QBD83248.1"/>
    <property type="molecule type" value="Genomic_DNA"/>
</dbReference>
<feature type="transmembrane region" description="Helical" evidence="5">
    <location>
        <begin position="312"/>
        <end position="331"/>
    </location>
</feature>
<sequence>MHRPPLLTSSATSVTDLLTGQKKKDWLTFLTILSAAFCLITILIIAGTKLSFGLVLSGFVLLLLALAIMRWPGIGFFIALLCTVLVEESPLKIHIFTDELNVFYWPPDLAGQVERPFGYLILFTLFILICHNLLKRRKPLEGGQFLLPLLCFLICVLIGVVHGLSSGGNFKIITLEIRPFWYLLLVYLLTYNLIKQRGHIYLFFWIVILGAGIKALQGTYIYLVVLHGSVAGVRDIMAHEESFFFVALLLMALLFWLQHCYRPQFFLALLATPFILIALIANQRRTDYLALLAGIGVACVLVFCVKPQIRKALAIGMLISAIVITGYVALFSNSSGGLAEPARAIVSIFRPDPRDVDSNQYRVAENYDLKFTVKQNPLIGFGFGKPFLQPQPLADLSTGDPAFGGNPFRYVPHNTIYWVWMRTGNIGFFALLYLFGAIIIRGCLIARSLQDRYLQLVAIYAVAVILIEVFVAYSDYQLFTYRNIIYLGMLMGILLKLPVIDRDKTNHVPKVGSGVHYAHR</sequence>
<feature type="transmembrane region" description="Helical" evidence="5">
    <location>
        <begin position="117"/>
        <end position="134"/>
    </location>
</feature>
<feature type="transmembrane region" description="Helical" evidence="5">
    <location>
        <begin position="146"/>
        <end position="165"/>
    </location>
</feature>
<feature type="transmembrane region" description="Helical" evidence="5">
    <location>
        <begin position="26"/>
        <end position="46"/>
    </location>
</feature>
<evidence type="ECO:0000313" key="8">
    <source>
        <dbReference type="Proteomes" id="UP000290365"/>
    </source>
</evidence>
<feature type="transmembrane region" description="Helical" evidence="5">
    <location>
        <begin position="265"/>
        <end position="282"/>
    </location>
</feature>
<dbReference type="AlphaFoldDB" id="A0A4P6K4J9"/>
<evidence type="ECO:0000256" key="3">
    <source>
        <dbReference type="ARBA" id="ARBA00022989"/>
    </source>
</evidence>
<reference evidence="7 8" key="1">
    <citation type="submission" date="2019-01" db="EMBL/GenBank/DDBJ databases">
        <title>Ktedonosporobacter rubrisoli SCAWS-G2.</title>
        <authorList>
            <person name="Huang Y."/>
            <person name="Yan B."/>
        </authorList>
    </citation>
    <scope>NUCLEOTIDE SEQUENCE [LARGE SCALE GENOMIC DNA]</scope>
    <source>
        <strain evidence="7 8">SCAWS-G2</strain>
    </source>
</reference>
<dbReference type="Pfam" id="PF04932">
    <property type="entry name" value="Wzy_C"/>
    <property type="match status" value="1"/>
</dbReference>
<dbReference type="KEGG" id="kbs:EPA93_47715"/>
<feature type="transmembrane region" description="Helical" evidence="5">
    <location>
        <begin position="288"/>
        <end position="305"/>
    </location>
</feature>
<dbReference type="OrthoDB" id="141174at2"/>
<evidence type="ECO:0000256" key="5">
    <source>
        <dbReference type="SAM" id="Phobius"/>
    </source>
</evidence>
<evidence type="ECO:0000259" key="6">
    <source>
        <dbReference type="Pfam" id="PF04932"/>
    </source>
</evidence>
<accession>A0A4P6K4J9</accession>
<dbReference type="InterPro" id="IPR007016">
    <property type="entry name" value="O-antigen_ligase-rel_domated"/>
</dbReference>
<dbReference type="GO" id="GO:0016020">
    <property type="term" value="C:membrane"/>
    <property type="evidence" value="ECO:0007669"/>
    <property type="project" value="UniProtKB-SubCell"/>
</dbReference>
<feature type="transmembrane region" description="Helical" evidence="5">
    <location>
        <begin position="242"/>
        <end position="258"/>
    </location>
</feature>
<keyword evidence="4 5" id="KW-0472">Membrane</keyword>
<feature type="transmembrane region" description="Helical" evidence="5">
    <location>
        <begin position="453"/>
        <end position="473"/>
    </location>
</feature>
<organism evidence="7 8">
    <name type="scientific">Ktedonosporobacter rubrisoli</name>
    <dbReference type="NCBI Taxonomy" id="2509675"/>
    <lineage>
        <taxon>Bacteria</taxon>
        <taxon>Bacillati</taxon>
        <taxon>Chloroflexota</taxon>
        <taxon>Ktedonobacteria</taxon>
        <taxon>Ktedonobacterales</taxon>
        <taxon>Ktedonosporobacteraceae</taxon>
        <taxon>Ktedonosporobacter</taxon>
    </lineage>
</organism>
<dbReference type="Proteomes" id="UP000290365">
    <property type="component" value="Chromosome"/>
</dbReference>
<evidence type="ECO:0000256" key="2">
    <source>
        <dbReference type="ARBA" id="ARBA00022692"/>
    </source>
</evidence>
<dbReference type="InterPro" id="IPR051533">
    <property type="entry name" value="WaaL-like"/>
</dbReference>